<protein>
    <submittedName>
        <fullName evidence="1">Uncharacterized protein</fullName>
    </submittedName>
</protein>
<evidence type="ECO:0000313" key="2">
    <source>
        <dbReference type="Proteomes" id="UP000182444"/>
    </source>
</evidence>
<dbReference type="VEuPathDB" id="FungiDB:YALI1_F15477g"/>
<dbReference type="Proteomes" id="UP000182444">
    <property type="component" value="Chromosome 1F"/>
</dbReference>
<reference evidence="1 2" key="1">
    <citation type="journal article" date="2016" name="PLoS ONE">
        <title>Sequence Assembly of Yarrowia lipolytica Strain W29/CLIB89 Shows Transposable Element Diversity.</title>
        <authorList>
            <person name="Magnan C."/>
            <person name="Yu J."/>
            <person name="Chang I."/>
            <person name="Jahn E."/>
            <person name="Kanomata Y."/>
            <person name="Wu J."/>
            <person name="Zeller M."/>
            <person name="Oakes M."/>
            <person name="Baldi P."/>
            <person name="Sandmeyer S."/>
        </authorList>
    </citation>
    <scope>NUCLEOTIDE SEQUENCE [LARGE SCALE GENOMIC DNA]</scope>
    <source>
        <strain evidence="2">CLIB89(W29)</strain>
    </source>
</reference>
<evidence type="ECO:0000313" key="1">
    <source>
        <dbReference type="EMBL" id="AOW07012.1"/>
    </source>
</evidence>
<dbReference type="VEuPathDB" id="FungiDB:YALI0_F11737g"/>
<dbReference type="RefSeq" id="XP_505300.2">
    <property type="nucleotide sequence ID" value="XM_505300.3"/>
</dbReference>
<proteinExistence type="predicted"/>
<dbReference type="AlphaFoldDB" id="A0A1D8NN15"/>
<accession>A0A1D8NN15</accession>
<sequence>MGRLLPRSFHHQLTHSLHHKHTTMTRLRYARKNIFHFRVLEHKNKSLAVCFSASANLLPVSYVANDEEVGLFLETHFSFSKDTTVVIVDRDTDRKYSITSNQKLVSSRLSRNVQLVVPSVFQSTGDSYKNLSFPFQVAHKYLRSGYPLANAVEHGLWGANCKKAWIGIDLDNFDEELDSIQTASKPHHFVHPNYHPTHYRCDHYHPANTKLGFPPGLHKDTLESAFLTREGQEYEFRTGWVPVKEVARLGKLRAGY</sequence>
<dbReference type="GeneID" id="2908634"/>
<gene>
    <name evidence="1" type="ORF">YALI1_F15477g</name>
</gene>
<organism evidence="1 2">
    <name type="scientific">Yarrowia lipolytica</name>
    <name type="common">Candida lipolytica</name>
    <dbReference type="NCBI Taxonomy" id="4952"/>
    <lineage>
        <taxon>Eukaryota</taxon>
        <taxon>Fungi</taxon>
        <taxon>Dikarya</taxon>
        <taxon>Ascomycota</taxon>
        <taxon>Saccharomycotina</taxon>
        <taxon>Dipodascomycetes</taxon>
        <taxon>Dipodascales</taxon>
        <taxon>Dipodascales incertae sedis</taxon>
        <taxon>Yarrowia</taxon>
    </lineage>
</organism>
<dbReference type="KEGG" id="yli:2908634"/>
<dbReference type="EMBL" id="CP017558">
    <property type="protein sequence ID" value="AOW07012.1"/>
    <property type="molecule type" value="Genomic_DNA"/>
</dbReference>
<name>A0A1D8NN15_YARLL</name>